<dbReference type="GO" id="GO:0004519">
    <property type="term" value="F:endonuclease activity"/>
    <property type="evidence" value="ECO:0007669"/>
    <property type="project" value="UniProtKB-KW"/>
</dbReference>
<keyword evidence="3" id="KW-0540">Nuclease</keyword>
<protein>
    <submittedName>
        <fullName evidence="3">Restriction endonuclease</fullName>
    </submittedName>
</protein>
<feature type="compositionally biased region" description="Basic and acidic residues" evidence="1">
    <location>
        <begin position="11"/>
        <end position="28"/>
    </location>
</feature>
<dbReference type="NCBIfam" id="NF040563">
    <property type="entry name" value="guided_IscB"/>
    <property type="match status" value="1"/>
</dbReference>
<dbReference type="InterPro" id="IPR002711">
    <property type="entry name" value="HNH"/>
</dbReference>
<feature type="region of interest" description="Disordered" evidence="1">
    <location>
        <begin position="1"/>
        <end position="36"/>
    </location>
</feature>
<dbReference type="InterPro" id="IPR052892">
    <property type="entry name" value="NA-targeting_endonuclease"/>
</dbReference>
<dbReference type="InterPro" id="IPR025938">
    <property type="entry name" value="RRXRR_dom"/>
</dbReference>
<dbReference type="CDD" id="cd00085">
    <property type="entry name" value="HNHc"/>
    <property type="match status" value="1"/>
</dbReference>
<evidence type="ECO:0000259" key="2">
    <source>
        <dbReference type="SMART" id="SM00507"/>
    </source>
</evidence>
<evidence type="ECO:0000256" key="1">
    <source>
        <dbReference type="SAM" id="MobiDB-lite"/>
    </source>
</evidence>
<dbReference type="InterPro" id="IPR047693">
    <property type="entry name" value="RNA-guided_IscB-like"/>
</dbReference>
<feature type="domain" description="HNH nuclease" evidence="2">
    <location>
        <begin position="171"/>
        <end position="222"/>
    </location>
</feature>
<keyword evidence="3" id="KW-0255">Endonuclease</keyword>
<dbReference type="AlphaFoldDB" id="A0A1W1UL64"/>
<dbReference type="Pfam" id="PF01844">
    <property type="entry name" value="HNH"/>
    <property type="match status" value="1"/>
</dbReference>
<evidence type="ECO:0000313" key="4">
    <source>
        <dbReference type="Proteomes" id="UP000192582"/>
    </source>
</evidence>
<keyword evidence="3" id="KW-0378">Hydrolase</keyword>
<accession>A0A1W1UL64</accession>
<dbReference type="Gene3D" id="1.10.30.50">
    <property type="match status" value="1"/>
</dbReference>
<keyword evidence="4" id="KW-1185">Reference proteome</keyword>
<dbReference type="Proteomes" id="UP000192582">
    <property type="component" value="Unassembled WGS sequence"/>
</dbReference>
<organism evidence="3 4">
    <name type="scientific">Deinococcus hopiensis KR-140</name>
    <dbReference type="NCBI Taxonomy" id="695939"/>
    <lineage>
        <taxon>Bacteria</taxon>
        <taxon>Thermotogati</taxon>
        <taxon>Deinococcota</taxon>
        <taxon>Deinococci</taxon>
        <taxon>Deinococcales</taxon>
        <taxon>Deinococcaceae</taxon>
        <taxon>Deinococcus</taxon>
    </lineage>
</organism>
<dbReference type="SMART" id="SM00507">
    <property type="entry name" value="HNHc"/>
    <property type="match status" value="1"/>
</dbReference>
<sequence>MPPGTRQGVAARKEGRRVQAVSVHDHSQGARRRRDAAPIQIKIDPGSKTTGIALVGDFKRGKKVLWGANLTHRGLAIKMKPEARRSLRSSRRSRKTRYRKARFLNRTKPKGWLAPSLMHRVFTVDPWVTRLAKWTPADQISIERVRFDMQTMENPEIQGTEYQQGTLHGYEVKGYLLHKWGHQCAYCREKDVPLEVERIQPRSKGGSDRVSNLTLACVPCNQKKGSKPVEQFLAKKPDLLKRILGQAKAPLRDAAAVNATRWKLYETLKVSGFPVEVGTGGRTKFNRTHQGFSKNHWIDAACVGESGERLRLPILKPFQIKCMGRGNRQACKTDEHGFPNKWRTRQKVFFGFQTGDMVRADVPSGKNAGHHTGRVSVRAKGSFALATKDGKKDGINHRFFSTIQRQDGYSYA</sequence>
<dbReference type="EMBL" id="FWWU01000005">
    <property type="protein sequence ID" value="SMB81484.1"/>
    <property type="molecule type" value="Genomic_DNA"/>
</dbReference>
<dbReference type="InterPro" id="IPR003615">
    <property type="entry name" value="HNH_nuc"/>
</dbReference>
<dbReference type="STRING" id="695939.SAMN00790413_04595"/>
<dbReference type="GO" id="GO:0008270">
    <property type="term" value="F:zinc ion binding"/>
    <property type="evidence" value="ECO:0007669"/>
    <property type="project" value="InterPro"/>
</dbReference>
<dbReference type="PANTHER" id="PTHR33877:SF2">
    <property type="entry name" value="OS07G0170200 PROTEIN"/>
    <property type="match status" value="1"/>
</dbReference>
<gene>
    <name evidence="3" type="ORF">SAMN00790413_04595</name>
</gene>
<proteinExistence type="predicted"/>
<name>A0A1W1UL64_9DEIO</name>
<dbReference type="GO" id="GO:0003676">
    <property type="term" value="F:nucleic acid binding"/>
    <property type="evidence" value="ECO:0007669"/>
    <property type="project" value="InterPro"/>
</dbReference>
<reference evidence="3 4" key="1">
    <citation type="submission" date="2017-04" db="EMBL/GenBank/DDBJ databases">
        <authorList>
            <person name="Afonso C.L."/>
            <person name="Miller P.J."/>
            <person name="Scott M.A."/>
            <person name="Spackman E."/>
            <person name="Goraichik I."/>
            <person name="Dimitrov K.M."/>
            <person name="Suarez D.L."/>
            <person name="Swayne D.E."/>
        </authorList>
    </citation>
    <scope>NUCLEOTIDE SEQUENCE [LARGE SCALE GENOMIC DNA]</scope>
    <source>
        <strain evidence="3 4">KR-140</strain>
    </source>
</reference>
<evidence type="ECO:0000313" key="3">
    <source>
        <dbReference type="EMBL" id="SMB81484.1"/>
    </source>
</evidence>
<dbReference type="PANTHER" id="PTHR33877">
    <property type="entry name" value="SLL1193 PROTEIN"/>
    <property type="match status" value="1"/>
</dbReference>
<dbReference type="Pfam" id="PF14239">
    <property type="entry name" value="RRXRR"/>
    <property type="match status" value="1"/>
</dbReference>